<evidence type="ECO:0000256" key="10">
    <source>
        <dbReference type="ARBA" id="ARBA00023239"/>
    </source>
</evidence>
<feature type="domain" description="3-dehydroquinate synthase C-terminal" evidence="13">
    <location>
        <begin position="174"/>
        <end position="301"/>
    </location>
</feature>
<dbReference type="Pfam" id="PF24621">
    <property type="entry name" value="DHQS_C"/>
    <property type="match status" value="1"/>
</dbReference>
<evidence type="ECO:0000256" key="11">
    <source>
        <dbReference type="ARBA" id="ARBA00023285"/>
    </source>
</evidence>
<dbReference type="GO" id="GO:0009073">
    <property type="term" value="P:aromatic amino acid family biosynthetic process"/>
    <property type="evidence" value="ECO:0007669"/>
    <property type="project" value="UniProtKB-KW"/>
</dbReference>
<keyword evidence="15" id="KW-1185">Reference proteome</keyword>
<comment type="cofactor">
    <cofactor evidence="2">
        <name>Co(2+)</name>
        <dbReference type="ChEBI" id="CHEBI:48828"/>
    </cofactor>
</comment>
<dbReference type="GO" id="GO:0008652">
    <property type="term" value="P:amino acid biosynthetic process"/>
    <property type="evidence" value="ECO:0007669"/>
    <property type="project" value="UniProtKB-KW"/>
</dbReference>
<keyword evidence="5" id="KW-0479">Metal-binding</keyword>
<evidence type="ECO:0000256" key="6">
    <source>
        <dbReference type="ARBA" id="ARBA00022741"/>
    </source>
</evidence>
<evidence type="ECO:0000256" key="8">
    <source>
        <dbReference type="ARBA" id="ARBA00023027"/>
    </source>
</evidence>
<gene>
    <name evidence="14" type="ORF">HF295_06115</name>
</gene>
<dbReference type="Proteomes" id="UP000512167">
    <property type="component" value="Chromosome"/>
</dbReference>
<evidence type="ECO:0000313" key="15">
    <source>
        <dbReference type="Proteomes" id="UP000512167"/>
    </source>
</evidence>
<dbReference type="EMBL" id="CP051151">
    <property type="protein sequence ID" value="QLY40444.1"/>
    <property type="molecule type" value="Genomic_DNA"/>
</dbReference>
<dbReference type="InterPro" id="IPR030960">
    <property type="entry name" value="DHQS/DOIS_N"/>
</dbReference>
<evidence type="ECO:0000259" key="12">
    <source>
        <dbReference type="Pfam" id="PF01761"/>
    </source>
</evidence>
<evidence type="ECO:0000256" key="9">
    <source>
        <dbReference type="ARBA" id="ARBA00023141"/>
    </source>
</evidence>
<dbReference type="InterPro" id="IPR056179">
    <property type="entry name" value="DHQS_C"/>
</dbReference>
<evidence type="ECO:0000256" key="5">
    <source>
        <dbReference type="ARBA" id="ARBA00022723"/>
    </source>
</evidence>
<dbReference type="AlphaFoldDB" id="A0A7L6N7D8"/>
<dbReference type="PANTHER" id="PTHR43622">
    <property type="entry name" value="3-DEHYDROQUINATE SYNTHASE"/>
    <property type="match status" value="1"/>
</dbReference>
<evidence type="ECO:0000313" key="14">
    <source>
        <dbReference type="EMBL" id="QLY40444.1"/>
    </source>
</evidence>
<dbReference type="GO" id="GO:0003856">
    <property type="term" value="F:3-dehydroquinate synthase activity"/>
    <property type="evidence" value="ECO:0007669"/>
    <property type="project" value="TreeGrafter"/>
</dbReference>
<dbReference type="InterPro" id="IPR050071">
    <property type="entry name" value="Dehydroquinate_synthase"/>
</dbReference>
<protein>
    <submittedName>
        <fullName evidence="14">3-dehydroquinate synthase</fullName>
    </submittedName>
</protein>
<proteinExistence type="predicted"/>
<sequence>MKLSIHSKLRDYDVIIEQNLIKKIHKYIDNTQRYVIITEDGIPELYIDTLTNQIDKHHVIEFNQGESSKNMDTYLKIIQELNEISFTKTDILIALGGGVVTDITGFVASTYLRGVEYIQIPTTLLAQVDASIGGKTGLNHLNNKNIIGSIYPPSLVLIDPQTLLTLSNRQMNNGMAEVIKCALIDSKELFEIIQNKNFFYQIEKIIYLSLKTKIKYIELDEFDQHERHVLNFGHTLGHAYESYYKYQKYLHGEAIALGMYQMIFNQPLRNKVKLLLEQYHLPISDSLDPYDLFDFIKKDKKRINQSIKIIVLNDIEKPEIIKVSLKTFLHDYLERKFI</sequence>
<evidence type="ECO:0000256" key="3">
    <source>
        <dbReference type="ARBA" id="ARBA00001947"/>
    </source>
</evidence>
<reference evidence="14 15" key="1">
    <citation type="submission" date="2020-04" db="EMBL/GenBank/DDBJ databases">
        <authorList>
            <person name="Zheng R.K."/>
            <person name="Sun C.M."/>
        </authorList>
    </citation>
    <scope>NUCLEOTIDE SEQUENCE [LARGE SCALE GENOMIC DNA]</scope>
    <source>
        <strain evidence="15">zrk29</strain>
    </source>
</reference>
<keyword evidence="10" id="KW-0456">Lyase</keyword>
<keyword evidence="4" id="KW-0028">Amino-acid biosynthesis</keyword>
<evidence type="ECO:0000256" key="4">
    <source>
        <dbReference type="ARBA" id="ARBA00022605"/>
    </source>
</evidence>
<dbReference type="Gene3D" id="1.20.1090.10">
    <property type="entry name" value="Dehydroquinate synthase-like - alpha domain"/>
    <property type="match status" value="1"/>
</dbReference>
<comment type="cofactor">
    <cofactor evidence="1">
        <name>NAD(+)</name>
        <dbReference type="ChEBI" id="CHEBI:57540"/>
    </cofactor>
</comment>
<keyword evidence="8" id="KW-0520">NAD</keyword>
<dbReference type="Gene3D" id="3.40.50.1970">
    <property type="match status" value="1"/>
</dbReference>
<dbReference type="KEGG" id="tbk:HF295_06115"/>
<comment type="cofactor">
    <cofactor evidence="3">
        <name>Zn(2+)</name>
        <dbReference type="ChEBI" id="CHEBI:29105"/>
    </cofactor>
</comment>
<dbReference type="FunFam" id="3.40.50.1970:FF:000007">
    <property type="entry name" value="Pentafunctional AROM polypeptide"/>
    <property type="match status" value="1"/>
</dbReference>
<organism evidence="14 15">
    <name type="scientific">Hujiaoplasma nucleasis</name>
    <dbReference type="NCBI Taxonomy" id="2725268"/>
    <lineage>
        <taxon>Bacteria</taxon>
        <taxon>Bacillati</taxon>
        <taxon>Mycoplasmatota</taxon>
        <taxon>Mollicutes</taxon>
        <taxon>Candidatus Izemoplasmatales</taxon>
        <taxon>Hujiaoplasmataceae</taxon>
        <taxon>Hujiaoplasma</taxon>
    </lineage>
</organism>
<dbReference type="InterPro" id="IPR030963">
    <property type="entry name" value="DHQ_synth_fam"/>
</dbReference>
<evidence type="ECO:0000259" key="13">
    <source>
        <dbReference type="Pfam" id="PF24621"/>
    </source>
</evidence>
<keyword evidence="11" id="KW-0170">Cobalt</keyword>
<evidence type="ECO:0000256" key="2">
    <source>
        <dbReference type="ARBA" id="ARBA00001941"/>
    </source>
</evidence>
<feature type="domain" description="3-dehydroquinate synthase N-terminal" evidence="12">
    <location>
        <begin position="60"/>
        <end position="172"/>
    </location>
</feature>
<accession>A0A7L6N7D8</accession>
<evidence type="ECO:0000256" key="7">
    <source>
        <dbReference type="ARBA" id="ARBA00022833"/>
    </source>
</evidence>
<dbReference type="SUPFAM" id="SSF56796">
    <property type="entry name" value="Dehydroquinate synthase-like"/>
    <property type="match status" value="1"/>
</dbReference>
<evidence type="ECO:0000256" key="1">
    <source>
        <dbReference type="ARBA" id="ARBA00001911"/>
    </source>
</evidence>
<keyword evidence="6" id="KW-0547">Nucleotide-binding</keyword>
<dbReference type="PANTHER" id="PTHR43622:SF7">
    <property type="entry name" value="3-DEHYDROQUINATE SYNTHASE, CHLOROPLASTIC"/>
    <property type="match status" value="1"/>
</dbReference>
<keyword evidence="9" id="KW-0057">Aromatic amino acid biosynthesis</keyword>
<dbReference type="Pfam" id="PF01761">
    <property type="entry name" value="DHQ_synthase"/>
    <property type="match status" value="1"/>
</dbReference>
<name>A0A7L6N7D8_9MOLU</name>
<dbReference type="RefSeq" id="WP_312031283.1">
    <property type="nucleotide sequence ID" value="NZ_CP051151.1"/>
</dbReference>
<dbReference type="PIRSF" id="PIRSF001455">
    <property type="entry name" value="DHQ_synth"/>
    <property type="match status" value="1"/>
</dbReference>
<dbReference type="GO" id="GO:0046872">
    <property type="term" value="F:metal ion binding"/>
    <property type="evidence" value="ECO:0007669"/>
    <property type="project" value="UniProtKB-KW"/>
</dbReference>
<keyword evidence="7" id="KW-0862">Zinc</keyword>
<dbReference type="GO" id="GO:0000166">
    <property type="term" value="F:nucleotide binding"/>
    <property type="evidence" value="ECO:0007669"/>
    <property type="project" value="UniProtKB-KW"/>
</dbReference>
<dbReference type="CDD" id="cd08195">
    <property type="entry name" value="DHQS"/>
    <property type="match status" value="1"/>
</dbReference>